<evidence type="ECO:0000313" key="1">
    <source>
        <dbReference type="Proteomes" id="UP000887576"/>
    </source>
</evidence>
<proteinExistence type="predicted"/>
<sequence>MAKSPSHQKMIRKLFFVLIFAVFYVLAQFPGEFYGHGLREYTSRNFPRFKRQYPYYGSSYPGYYGGYGSQPSAAASNPNLSLGNAIRSNPGAPVSVNTGATIGGGNAIASGFLLCASCSRG</sequence>
<evidence type="ECO:0000313" key="2">
    <source>
        <dbReference type="WBParaSite" id="JU765_v2.g16877.t1"/>
    </source>
</evidence>
<dbReference type="Proteomes" id="UP000887576">
    <property type="component" value="Unplaced"/>
</dbReference>
<name>A0AC34QJF3_9BILA</name>
<accession>A0AC34QJF3</accession>
<organism evidence="1 2">
    <name type="scientific">Panagrolaimus sp. JU765</name>
    <dbReference type="NCBI Taxonomy" id="591449"/>
    <lineage>
        <taxon>Eukaryota</taxon>
        <taxon>Metazoa</taxon>
        <taxon>Ecdysozoa</taxon>
        <taxon>Nematoda</taxon>
        <taxon>Chromadorea</taxon>
        <taxon>Rhabditida</taxon>
        <taxon>Tylenchina</taxon>
        <taxon>Panagrolaimomorpha</taxon>
        <taxon>Panagrolaimoidea</taxon>
        <taxon>Panagrolaimidae</taxon>
        <taxon>Panagrolaimus</taxon>
    </lineage>
</organism>
<dbReference type="WBParaSite" id="JU765_v2.g16877.t1">
    <property type="protein sequence ID" value="JU765_v2.g16877.t1"/>
    <property type="gene ID" value="JU765_v2.g16877"/>
</dbReference>
<reference evidence="2" key="1">
    <citation type="submission" date="2022-11" db="UniProtKB">
        <authorList>
            <consortium name="WormBaseParasite"/>
        </authorList>
    </citation>
    <scope>IDENTIFICATION</scope>
</reference>
<protein>
    <submittedName>
        <fullName evidence="2">Uncharacterized protein</fullName>
    </submittedName>
</protein>